<dbReference type="AlphaFoldDB" id="A0A1D2N4Y3"/>
<keyword evidence="3 9" id="KW-0863">Zinc-finger</keyword>
<evidence type="ECO:0000256" key="1">
    <source>
        <dbReference type="ARBA" id="ARBA00004123"/>
    </source>
</evidence>
<dbReference type="PANTHER" id="PTHR46481">
    <property type="entry name" value="ZINC FINGER BED DOMAIN-CONTAINING PROTEIN 4"/>
    <property type="match status" value="1"/>
</dbReference>
<keyword evidence="6" id="KW-0238">DNA-binding</keyword>
<dbReference type="InterPro" id="IPR008906">
    <property type="entry name" value="HATC_C_dom"/>
</dbReference>
<evidence type="ECO:0000256" key="9">
    <source>
        <dbReference type="PROSITE-ProRule" id="PRU00027"/>
    </source>
</evidence>
<keyword evidence="7" id="KW-0804">Transcription</keyword>
<dbReference type="SUPFAM" id="SSF57667">
    <property type="entry name" value="beta-beta-alpha zinc fingers"/>
    <property type="match status" value="1"/>
</dbReference>
<organism evidence="12 13">
    <name type="scientific">Orchesella cincta</name>
    <name type="common">Springtail</name>
    <name type="synonym">Podura cincta</name>
    <dbReference type="NCBI Taxonomy" id="48709"/>
    <lineage>
        <taxon>Eukaryota</taxon>
        <taxon>Metazoa</taxon>
        <taxon>Ecdysozoa</taxon>
        <taxon>Arthropoda</taxon>
        <taxon>Hexapoda</taxon>
        <taxon>Collembola</taxon>
        <taxon>Entomobryomorpha</taxon>
        <taxon>Entomobryoidea</taxon>
        <taxon>Orchesellidae</taxon>
        <taxon>Orchesellinae</taxon>
        <taxon>Orchesella</taxon>
    </lineage>
</organism>
<dbReference type="GO" id="GO:0005634">
    <property type="term" value="C:nucleus"/>
    <property type="evidence" value="ECO:0007669"/>
    <property type="project" value="UniProtKB-SubCell"/>
</dbReference>
<dbReference type="InterPro" id="IPR036236">
    <property type="entry name" value="Znf_C2H2_sf"/>
</dbReference>
<feature type="domain" description="BED-type" evidence="11">
    <location>
        <begin position="25"/>
        <end position="80"/>
    </location>
</feature>
<evidence type="ECO:0000256" key="10">
    <source>
        <dbReference type="SAM" id="MobiDB-lite"/>
    </source>
</evidence>
<keyword evidence="2" id="KW-0479">Metal-binding</keyword>
<comment type="subcellular location">
    <subcellularLocation>
        <location evidence="1">Nucleus</location>
    </subcellularLocation>
</comment>
<dbReference type="InterPro" id="IPR012337">
    <property type="entry name" value="RNaseH-like_sf"/>
</dbReference>
<evidence type="ECO:0000313" key="12">
    <source>
        <dbReference type="EMBL" id="ODN00292.1"/>
    </source>
</evidence>
<dbReference type="EMBL" id="LJIJ01000218">
    <property type="protein sequence ID" value="ODN00292.1"/>
    <property type="molecule type" value="Genomic_DNA"/>
</dbReference>
<dbReference type="OrthoDB" id="3062869at2759"/>
<feature type="region of interest" description="Disordered" evidence="10">
    <location>
        <begin position="105"/>
        <end position="133"/>
    </location>
</feature>
<gene>
    <name evidence="12" type="ORF">Ocin01_06399</name>
</gene>
<dbReference type="PANTHER" id="PTHR46481:SF10">
    <property type="entry name" value="ZINC FINGER BED DOMAIN-CONTAINING PROTEIN 39"/>
    <property type="match status" value="1"/>
</dbReference>
<evidence type="ECO:0000256" key="7">
    <source>
        <dbReference type="ARBA" id="ARBA00023163"/>
    </source>
</evidence>
<dbReference type="GO" id="GO:0046983">
    <property type="term" value="F:protein dimerization activity"/>
    <property type="evidence" value="ECO:0007669"/>
    <property type="project" value="InterPro"/>
</dbReference>
<keyword evidence="8" id="KW-0539">Nucleus</keyword>
<dbReference type="InterPro" id="IPR003656">
    <property type="entry name" value="Znf_BED"/>
</dbReference>
<keyword evidence="5" id="KW-0805">Transcription regulation</keyword>
<evidence type="ECO:0000259" key="11">
    <source>
        <dbReference type="PROSITE" id="PS50808"/>
    </source>
</evidence>
<dbReference type="GO" id="GO:0003677">
    <property type="term" value="F:DNA binding"/>
    <property type="evidence" value="ECO:0007669"/>
    <property type="project" value="UniProtKB-KW"/>
</dbReference>
<sequence length="765" mass="85734">MAPKRKYRKRYEALPGAPRVFRVGRKTSVVWFYFKELPREGTMSKSQCRLCGMVFKLPCGSTTGMRGHLDRKHPGSLDQVLIVADISCKRENADRFVAEHANFVQPEQPPQAAHRPANRRGRRPVETPPPTLPIEKIENAGAVTAAVGGAIAEVGETEIFEEDDSLTDPEADYDCKEHDVSSSGGSIKNHVLMPGPPPEAYSILESEEATKSIVCFLAASLKPLQTVNEAGFRKMISSLNSAYLMQLCNGGSNILLPLIDSLNELYTESRMGTRQDLQHTPISLNLELWVKTNCEIYLLANANFVSQDWILESRFIGIQQLPETNLMTSTADLYAKINTRIEIMLIDLDLPQDTRIITAVTINTFPFIQQGHVPKILGVRTFPCFNQVLREAYTVINTCAKQITGCDVAADCTNIGKKILPAYKELKSHPGKLMESFQNFRIKGRCANLPLSVSMDTIDAVIKMQKPITDIVDSLLDEPVIPASTLLPLIFGIHSFFNVQVDTENSKWPPEQKRQVANIVSGFIQSSYNMNVDSVDSGDNILHICSFLDPRYNLQFLPEEHRQFVYDAAMEKLYEFEKETGNGSNTGTIISVRSENPEFLNGSSSDPLNTSHNQSSSSQHSSKLAAMLTKIMGRAETPAPGSKVQEELRNYVREPIAHITTDPYSWWNDNYPRYPTLSELAKKYLCIRGISVHTKYAFTSAGEKFFSSLSTMEPDFLERMLCVRKYTSDADDFSETVSSGHVVFEDHLDIKTEMVSHHQMMEEED</sequence>
<dbReference type="SUPFAM" id="SSF53098">
    <property type="entry name" value="Ribonuclease H-like"/>
    <property type="match status" value="1"/>
</dbReference>
<dbReference type="GO" id="GO:0008270">
    <property type="term" value="F:zinc ion binding"/>
    <property type="evidence" value="ECO:0007669"/>
    <property type="project" value="UniProtKB-KW"/>
</dbReference>
<dbReference type="Pfam" id="PF02892">
    <property type="entry name" value="zf-BED"/>
    <property type="match status" value="1"/>
</dbReference>
<protein>
    <submittedName>
        <fullName evidence="12">Zinc finger BED domain-containing protein 1</fullName>
    </submittedName>
</protein>
<dbReference type="GO" id="GO:0009791">
    <property type="term" value="P:post-embryonic development"/>
    <property type="evidence" value="ECO:0007669"/>
    <property type="project" value="UniProtKB-ARBA"/>
</dbReference>
<keyword evidence="4" id="KW-0862">Zinc</keyword>
<proteinExistence type="predicted"/>
<dbReference type="InterPro" id="IPR052035">
    <property type="entry name" value="ZnF_BED_domain_contain"/>
</dbReference>
<evidence type="ECO:0000256" key="4">
    <source>
        <dbReference type="ARBA" id="ARBA00022833"/>
    </source>
</evidence>
<feature type="compositionally biased region" description="Polar residues" evidence="10">
    <location>
        <begin position="601"/>
        <end position="610"/>
    </location>
</feature>
<evidence type="ECO:0000256" key="3">
    <source>
        <dbReference type="ARBA" id="ARBA00022771"/>
    </source>
</evidence>
<name>A0A1D2N4Y3_ORCCI</name>
<dbReference type="Pfam" id="PF05699">
    <property type="entry name" value="Dimer_Tnp_hAT"/>
    <property type="match status" value="1"/>
</dbReference>
<reference evidence="12 13" key="1">
    <citation type="journal article" date="2016" name="Genome Biol. Evol.">
        <title>Gene Family Evolution Reflects Adaptation to Soil Environmental Stressors in the Genome of the Collembolan Orchesella cincta.</title>
        <authorList>
            <person name="Faddeeva-Vakhrusheva A."/>
            <person name="Derks M.F."/>
            <person name="Anvar S.Y."/>
            <person name="Agamennone V."/>
            <person name="Suring W."/>
            <person name="Smit S."/>
            <person name="van Straalen N.M."/>
            <person name="Roelofs D."/>
        </authorList>
    </citation>
    <scope>NUCLEOTIDE SEQUENCE [LARGE SCALE GENOMIC DNA]</scope>
    <source>
        <tissue evidence="12">Mixed pool</tissue>
    </source>
</reference>
<keyword evidence="13" id="KW-1185">Reference proteome</keyword>
<evidence type="ECO:0000256" key="2">
    <source>
        <dbReference type="ARBA" id="ARBA00022723"/>
    </source>
</evidence>
<evidence type="ECO:0000256" key="6">
    <source>
        <dbReference type="ARBA" id="ARBA00023125"/>
    </source>
</evidence>
<dbReference type="OMA" id="STCHHAN"/>
<evidence type="ECO:0000256" key="5">
    <source>
        <dbReference type="ARBA" id="ARBA00023015"/>
    </source>
</evidence>
<accession>A0A1D2N4Y3</accession>
<evidence type="ECO:0000313" key="13">
    <source>
        <dbReference type="Proteomes" id="UP000094527"/>
    </source>
</evidence>
<evidence type="ECO:0000256" key="8">
    <source>
        <dbReference type="ARBA" id="ARBA00023242"/>
    </source>
</evidence>
<dbReference type="SMART" id="SM00614">
    <property type="entry name" value="ZnF_BED"/>
    <property type="match status" value="1"/>
</dbReference>
<feature type="region of interest" description="Disordered" evidence="10">
    <location>
        <begin position="600"/>
        <end position="619"/>
    </location>
</feature>
<dbReference type="Proteomes" id="UP000094527">
    <property type="component" value="Unassembled WGS sequence"/>
</dbReference>
<dbReference type="PROSITE" id="PS50808">
    <property type="entry name" value="ZF_BED"/>
    <property type="match status" value="1"/>
</dbReference>
<comment type="caution">
    <text evidence="12">The sequence shown here is derived from an EMBL/GenBank/DDBJ whole genome shotgun (WGS) entry which is preliminary data.</text>
</comment>
<dbReference type="STRING" id="48709.A0A1D2N4Y3"/>